<evidence type="ECO:0000313" key="2">
    <source>
        <dbReference type="EMBL" id="CAA9478695.1"/>
    </source>
</evidence>
<dbReference type="SUPFAM" id="SSF55729">
    <property type="entry name" value="Acyl-CoA N-acyltransferases (Nat)"/>
    <property type="match status" value="1"/>
</dbReference>
<dbReference type="AlphaFoldDB" id="A0A6J4RPU6"/>
<reference evidence="2" key="1">
    <citation type="submission" date="2020-02" db="EMBL/GenBank/DDBJ databases">
        <authorList>
            <person name="Meier V. D."/>
        </authorList>
    </citation>
    <scope>NUCLEOTIDE SEQUENCE</scope>
    <source>
        <strain evidence="2">AVDCRST_MAG39</strain>
    </source>
</reference>
<name>A0A6J4RPU6_9SPHN</name>
<dbReference type="EMBL" id="CADCVW010000001">
    <property type="protein sequence ID" value="CAA9478695.1"/>
    <property type="molecule type" value="Genomic_DNA"/>
</dbReference>
<dbReference type="Gene3D" id="3.40.630.30">
    <property type="match status" value="1"/>
</dbReference>
<protein>
    <recommendedName>
        <fullName evidence="1">N-acetyltransferase domain-containing protein</fullName>
    </recommendedName>
</protein>
<dbReference type="InterPro" id="IPR016181">
    <property type="entry name" value="Acyl_CoA_acyltransferase"/>
</dbReference>
<dbReference type="Pfam" id="PF13508">
    <property type="entry name" value="Acetyltransf_7"/>
    <property type="match status" value="1"/>
</dbReference>
<proteinExistence type="predicted"/>
<dbReference type="GO" id="GO:0016747">
    <property type="term" value="F:acyltransferase activity, transferring groups other than amino-acyl groups"/>
    <property type="evidence" value="ECO:0007669"/>
    <property type="project" value="InterPro"/>
</dbReference>
<gene>
    <name evidence="2" type="ORF">AVDCRST_MAG39-31</name>
</gene>
<accession>A0A6J4RPU6</accession>
<dbReference type="InterPro" id="IPR000182">
    <property type="entry name" value="GNAT_dom"/>
</dbReference>
<evidence type="ECO:0000259" key="1">
    <source>
        <dbReference type="PROSITE" id="PS51186"/>
    </source>
</evidence>
<dbReference type="PROSITE" id="PS51186">
    <property type="entry name" value="GNAT"/>
    <property type="match status" value="1"/>
</dbReference>
<sequence>MALLALAPGDLAMVVTRMEMAARARLAPMPLSPFSLVPWRQPEPAKYRALFARVGARWLWYSRLAMDEPALAAALGNPGTEVYAVADRHGVEVGLLELSFRELGACELSYVALVPELAGQGHGRWLLAQALLLAWRPGVSVVRLSTGTLDHPAALPAYRRAGFVAVGRYVETFPDPRLQGILPADCAPQVPLVS</sequence>
<feature type="domain" description="N-acetyltransferase" evidence="1">
    <location>
        <begin position="37"/>
        <end position="185"/>
    </location>
</feature>
<organism evidence="2">
    <name type="scientific">uncultured Sphingomonadaceae bacterium</name>
    <dbReference type="NCBI Taxonomy" id="169976"/>
    <lineage>
        <taxon>Bacteria</taxon>
        <taxon>Pseudomonadati</taxon>
        <taxon>Pseudomonadota</taxon>
        <taxon>Alphaproteobacteria</taxon>
        <taxon>Sphingomonadales</taxon>
        <taxon>Sphingomonadaceae</taxon>
        <taxon>environmental samples</taxon>
    </lineage>
</organism>